<dbReference type="InterPro" id="IPR046359">
    <property type="entry name" value="Aftin-like"/>
</dbReference>
<feature type="region of interest" description="Disordered" evidence="1">
    <location>
        <begin position="1"/>
        <end position="37"/>
    </location>
</feature>
<organism evidence="3 4">
    <name type="scientific">Huso huso</name>
    <name type="common">Beluga</name>
    <name type="synonym">Acipenser huso</name>
    <dbReference type="NCBI Taxonomy" id="61971"/>
    <lineage>
        <taxon>Eukaryota</taxon>
        <taxon>Metazoa</taxon>
        <taxon>Chordata</taxon>
        <taxon>Craniata</taxon>
        <taxon>Vertebrata</taxon>
        <taxon>Euteleostomi</taxon>
        <taxon>Actinopterygii</taxon>
        <taxon>Chondrostei</taxon>
        <taxon>Acipenseriformes</taxon>
        <taxon>Acipenseridae</taxon>
        <taxon>Huso</taxon>
    </lineage>
</organism>
<evidence type="ECO:0000259" key="2">
    <source>
        <dbReference type="Pfam" id="PF15045"/>
    </source>
</evidence>
<reference evidence="3 4" key="1">
    <citation type="submission" date="2021-05" db="EMBL/GenBank/DDBJ databases">
        <authorList>
            <person name="Zahm M."/>
            <person name="Klopp C."/>
            <person name="Cabau C."/>
            <person name="Kuhl H."/>
            <person name="Suciu R."/>
            <person name="Ciorpac M."/>
            <person name="Holostenco D."/>
            <person name="Gessner J."/>
            <person name="Wuertz S."/>
            <person name="Hohne C."/>
            <person name="Stock M."/>
            <person name="Gislard M."/>
            <person name="Lluch J."/>
            <person name="Milhes M."/>
            <person name="Lampietro C."/>
            <person name="Lopez Roques C."/>
            <person name="Donnadieu C."/>
            <person name="Du K."/>
            <person name="Schartl M."/>
            <person name="Guiguen Y."/>
        </authorList>
    </citation>
    <scope>NUCLEOTIDE SEQUENCE [LARGE SCALE GENOMIC DNA]</scope>
    <source>
        <strain evidence="3">Hh-F2</strain>
        <tissue evidence="3">Blood</tissue>
    </source>
</reference>
<dbReference type="Pfam" id="PF15045">
    <property type="entry name" value="Clathrin_bdg"/>
    <property type="match status" value="1"/>
</dbReference>
<feature type="compositionally biased region" description="Polar residues" evidence="1">
    <location>
        <begin position="12"/>
        <end position="21"/>
    </location>
</feature>
<dbReference type="PANTHER" id="PTHR16156">
    <property type="entry name" value="AFTIPHILIN A-RELATED"/>
    <property type="match status" value="1"/>
</dbReference>
<protein>
    <recommendedName>
        <fullName evidence="2">Aftiphilin clathrin-binding box domain-containing protein</fullName>
    </recommendedName>
</protein>
<dbReference type="InterPro" id="IPR029205">
    <property type="entry name" value="Clathrin-bd"/>
</dbReference>
<gene>
    <name evidence="3" type="ORF">HHUSO_G19775</name>
</gene>
<dbReference type="PANTHER" id="PTHR16156:SF7">
    <property type="entry name" value="CLATHRIN BINDING BOX OF AFTIPHILIN CONTAINING 1"/>
    <property type="match status" value="1"/>
</dbReference>
<name>A0ABR0Z3U0_HUSHU</name>
<sequence length="260" mass="29535">MDELETVDCNGNLDSRNSQSWGDFEGPPGCSFPPSNSADNFHEPDCLNNPFGEWSTFGESDQLNNSAFPPFTGEQLKWKTSPVNMDASSLDTVQDVTDFEMVFKNSFPLVEVEETSEDVRSLRELLEDCPQEEASFDQHLPSQCSSPVSLWRSLQDENDAVGLEQQWKESHSQKRLFTTIGIDTTLQTLETVKEDFWENDEEMSDTATLPSPGTKDLIQTKLFVPLCSRNARSFIYHISHQWLQINSQLCIQSKKKGFLF</sequence>
<comment type="caution">
    <text evidence="3">The sequence shown here is derived from an EMBL/GenBank/DDBJ whole genome shotgun (WGS) entry which is preliminary data.</text>
</comment>
<dbReference type="Proteomes" id="UP001369086">
    <property type="component" value="Unassembled WGS sequence"/>
</dbReference>
<keyword evidence="4" id="KW-1185">Reference proteome</keyword>
<evidence type="ECO:0000313" key="4">
    <source>
        <dbReference type="Proteomes" id="UP001369086"/>
    </source>
</evidence>
<accession>A0ABR0Z3U0</accession>
<evidence type="ECO:0000313" key="3">
    <source>
        <dbReference type="EMBL" id="KAK6479110.1"/>
    </source>
</evidence>
<evidence type="ECO:0000256" key="1">
    <source>
        <dbReference type="SAM" id="MobiDB-lite"/>
    </source>
</evidence>
<proteinExistence type="predicted"/>
<feature type="domain" description="Aftiphilin clathrin-binding box" evidence="2">
    <location>
        <begin position="149"/>
        <end position="221"/>
    </location>
</feature>
<dbReference type="EMBL" id="JAHFZB010000018">
    <property type="protein sequence ID" value="KAK6479110.1"/>
    <property type="molecule type" value="Genomic_DNA"/>
</dbReference>